<reference evidence="7" key="1">
    <citation type="submission" date="2021-01" db="EMBL/GenBank/DDBJ databases">
        <title>Genome sequence of strain Noviherbaspirillum sp. DKR-6.</title>
        <authorList>
            <person name="Chaudhary D.K."/>
        </authorList>
    </citation>
    <scope>NUCLEOTIDE SEQUENCE</scope>
    <source>
        <strain evidence="7">DKR-6</strain>
    </source>
</reference>
<evidence type="ECO:0000256" key="3">
    <source>
        <dbReference type="ARBA" id="ARBA00022490"/>
    </source>
</evidence>
<dbReference type="PANTHER" id="PTHR38097">
    <property type="match status" value="1"/>
</dbReference>
<feature type="domain" description="DNA-binding protein H-NS-like C-terminal" evidence="6">
    <location>
        <begin position="71"/>
        <end position="98"/>
    </location>
</feature>
<keyword evidence="3" id="KW-0963">Cytoplasm</keyword>
<evidence type="ECO:0000256" key="5">
    <source>
        <dbReference type="SAM" id="MobiDB-lite"/>
    </source>
</evidence>
<dbReference type="RefSeq" id="WP_200589456.1">
    <property type="nucleotide sequence ID" value="NZ_JAEPBG010000001.1"/>
</dbReference>
<evidence type="ECO:0000256" key="4">
    <source>
        <dbReference type="ARBA" id="ARBA00023125"/>
    </source>
</evidence>
<dbReference type="GO" id="GO:0003677">
    <property type="term" value="F:DNA binding"/>
    <property type="evidence" value="ECO:0007669"/>
    <property type="project" value="UniProtKB-KW"/>
</dbReference>
<dbReference type="AlphaFoldDB" id="A0A934SP88"/>
<evidence type="ECO:0000313" key="7">
    <source>
        <dbReference type="EMBL" id="MBK4733027.1"/>
    </source>
</evidence>
<dbReference type="InterPro" id="IPR027444">
    <property type="entry name" value="H-NS_C_dom"/>
</dbReference>
<dbReference type="EMBL" id="JAEPBG010000001">
    <property type="protein sequence ID" value="MBK4733027.1"/>
    <property type="molecule type" value="Genomic_DNA"/>
</dbReference>
<name>A0A934SP88_9BURK</name>
<comment type="subcellular location">
    <subcellularLocation>
        <location evidence="1">Cytoplasm</location>
        <location evidence="1">Nucleoid</location>
    </subcellularLocation>
</comment>
<dbReference type="Proteomes" id="UP000622890">
    <property type="component" value="Unassembled WGS sequence"/>
</dbReference>
<dbReference type="GO" id="GO:0009295">
    <property type="term" value="C:nucleoid"/>
    <property type="evidence" value="ECO:0007669"/>
    <property type="project" value="UniProtKB-SubCell"/>
</dbReference>
<feature type="compositionally biased region" description="Basic and acidic residues" evidence="5">
    <location>
        <begin position="91"/>
        <end position="100"/>
    </location>
</feature>
<dbReference type="Pfam" id="PF00816">
    <property type="entry name" value="Histone_HNS"/>
    <property type="match status" value="1"/>
</dbReference>
<dbReference type="InterPro" id="IPR037150">
    <property type="entry name" value="H-NS_C_dom_sf"/>
</dbReference>
<proteinExistence type="inferred from homology"/>
<feature type="region of interest" description="Disordered" evidence="5">
    <location>
        <begin position="48"/>
        <end position="100"/>
    </location>
</feature>
<accession>A0A934SP88</accession>
<evidence type="ECO:0000313" key="8">
    <source>
        <dbReference type="Proteomes" id="UP000622890"/>
    </source>
</evidence>
<evidence type="ECO:0000256" key="1">
    <source>
        <dbReference type="ARBA" id="ARBA00004453"/>
    </source>
</evidence>
<organism evidence="7 8">
    <name type="scientific">Noviherbaspirillum pedocola</name>
    <dbReference type="NCBI Taxonomy" id="2801341"/>
    <lineage>
        <taxon>Bacteria</taxon>
        <taxon>Pseudomonadati</taxon>
        <taxon>Pseudomonadota</taxon>
        <taxon>Betaproteobacteria</taxon>
        <taxon>Burkholderiales</taxon>
        <taxon>Oxalobacteraceae</taxon>
        <taxon>Noviherbaspirillum</taxon>
    </lineage>
</organism>
<keyword evidence="4" id="KW-0238">DNA-binding</keyword>
<evidence type="ECO:0000256" key="2">
    <source>
        <dbReference type="ARBA" id="ARBA00010610"/>
    </source>
</evidence>
<comment type="similarity">
    <text evidence="2">Belongs to the histone-like protein H-NS family.</text>
</comment>
<keyword evidence="8" id="KW-1185">Reference proteome</keyword>
<evidence type="ECO:0000259" key="6">
    <source>
        <dbReference type="Pfam" id="PF00816"/>
    </source>
</evidence>
<gene>
    <name evidence="7" type="ORF">JJB74_00150</name>
</gene>
<dbReference type="SUPFAM" id="SSF81273">
    <property type="entry name" value="H-NS histone-like proteins"/>
    <property type="match status" value="1"/>
</dbReference>
<dbReference type="Gene3D" id="4.10.430.10">
    <property type="entry name" value="Histone-like protein H-NS, C-terminal domain"/>
    <property type="match status" value="1"/>
</dbReference>
<protein>
    <submittedName>
        <fullName evidence="7">H-NS histone family protein</fullName>
    </submittedName>
</protein>
<dbReference type="PANTHER" id="PTHR38097:SF2">
    <property type="entry name" value="DNA-BINDING PROTEIN STPA"/>
    <property type="match status" value="1"/>
</dbReference>
<comment type="caution">
    <text evidence="7">The sequence shown here is derived from an EMBL/GenBank/DDBJ whole genome shotgun (WGS) entry which is preliminary data.</text>
</comment>
<sequence length="100" mass="10967">MATYKEIQNQIAELQRAAEEARAKEVQGAVDQIKTLMADYGLSIEDLADSKKRGGGGKAGAKSKANGKVQFRDDQGNTWSGRGRMPGWLHGQDKEQYRVA</sequence>